<dbReference type="Pfam" id="PF01408">
    <property type="entry name" value="GFO_IDH_MocA"/>
    <property type="match status" value="1"/>
</dbReference>
<comment type="caution">
    <text evidence="3">The sequence shown here is derived from an EMBL/GenBank/DDBJ whole genome shotgun (WGS) entry which is preliminary data.</text>
</comment>
<gene>
    <name evidence="3" type="ORF">ETU37_00540</name>
</gene>
<dbReference type="RefSeq" id="WP_129984924.1">
    <property type="nucleotide sequence ID" value="NZ_SDPU01000001.1"/>
</dbReference>
<feature type="domain" description="Gfo/Idh/MocA-like oxidoreductase N-terminal" evidence="1">
    <location>
        <begin position="7"/>
        <end position="124"/>
    </location>
</feature>
<dbReference type="InterPro" id="IPR051450">
    <property type="entry name" value="Gfo/Idh/MocA_Oxidoreductases"/>
</dbReference>
<proteinExistence type="predicted"/>
<dbReference type="Proteomes" id="UP000291189">
    <property type="component" value="Unassembled WGS sequence"/>
</dbReference>
<dbReference type="Gene3D" id="3.40.50.720">
    <property type="entry name" value="NAD(P)-binding Rossmann-like Domain"/>
    <property type="match status" value="1"/>
</dbReference>
<dbReference type="InterPro" id="IPR036291">
    <property type="entry name" value="NAD(P)-bd_dom_sf"/>
</dbReference>
<dbReference type="Gene3D" id="3.30.360.10">
    <property type="entry name" value="Dihydrodipicolinate Reductase, domain 2"/>
    <property type="match status" value="1"/>
</dbReference>
<dbReference type="Pfam" id="PF22725">
    <property type="entry name" value="GFO_IDH_MocA_C3"/>
    <property type="match status" value="1"/>
</dbReference>
<dbReference type="SUPFAM" id="SSF55347">
    <property type="entry name" value="Glyceraldehyde-3-phosphate dehydrogenase-like, C-terminal domain"/>
    <property type="match status" value="1"/>
</dbReference>
<reference evidence="3 4" key="1">
    <citation type="submission" date="2019-01" db="EMBL/GenBank/DDBJ databases">
        <title>Nocardioides guangzhouensis sp. nov., an actinobacterium isolated from soil.</title>
        <authorList>
            <person name="Fu Y."/>
            <person name="Cai Y."/>
            <person name="Lin Z."/>
            <person name="Chen P."/>
        </authorList>
    </citation>
    <scope>NUCLEOTIDE SEQUENCE [LARGE SCALE GENOMIC DNA]</scope>
    <source>
        <strain evidence="3 4">NBRC 105384</strain>
    </source>
</reference>
<keyword evidence="4" id="KW-1185">Reference proteome</keyword>
<sequence>MSASVGLRVGVAGCGYWGSKHVRALRALDSVETVTVIDPSPDRHTALERHFPGLGRAAQLTEALPDIDALVIATPPSTHARLALEAIAAGKHVLVEKPLATTAADARAMVDAAQAQGVVLMVGHTFEYHSAVWSLRDMVRKGVLGRLYYLHTARLNLGLYQHDVNVIFDLAPHDISILNYVLGGEPTAVECWASRHAHKRLEDVAYLRLYYEDPDVVANVHVSWLDPCKVRRVTMVGSEKMVVFDDLAADERVRVHDKGVAQTQTEGDLTQPPMSYRYGDVVAPYLVVNEPLSLEDEHFVDCALTGMRPTTDGQNGLAVVEVLEAAQLSSQLRRAVQLSEVREGALPPAETAIPRQTVPTAIERVR</sequence>
<dbReference type="EMBL" id="SDPU01000001">
    <property type="protein sequence ID" value="RYU15641.1"/>
    <property type="molecule type" value="Genomic_DNA"/>
</dbReference>
<evidence type="ECO:0000259" key="1">
    <source>
        <dbReference type="Pfam" id="PF01408"/>
    </source>
</evidence>
<accession>A0A4Q5JCA0</accession>
<feature type="domain" description="GFO/IDH/MocA-like oxidoreductase" evidence="2">
    <location>
        <begin position="135"/>
        <end position="242"/>
    </location>
</feature>
<name>A0A4Q5JCA0_9ACTN</name>
<dbReference type="AlphaFoldDB" id="A0A4Q5JCA0"/>
<organism evidence="3 4">
    <name type="scientific">Nocardioides iriomotensis</name>
    <dbReference type="NCBI Taxonomy" id="715784"/>
    <lineage>
        <taxon>Bacteria</taxon>
        <taxon>Bacillati</taxon>
        <taxon>Actinomycetota</taxon>
        <taxon>Actinomycetes</taxon>
        <taxon>Propionibacteriales</taxon>
        <taxon>Nocardioidaceae</taxon>
        <taxon>Nocardioides</taxon>
    </lineage>
</organism>
<dbReference type="InterPro" id="IPR055170">
    <property type="entry name" value="GFO_IDH_MocA-like_dom"/>
</dbReference>
<dbReference type="SUPFAM" id="SSF51735">
    <property type="entry name" value="NAD(P)-binding Rossmann-fold domains"/>
    <property type="match status" value="1"/>
</dbReference>
<dbReference type="OrthoDB" id="179913at2"/>
<dbReference type="InterPro" id="IPR000683">
    <property type="entry name" value="Gfo/Idh/MocA-like_OxRdtase_N"/>
</dbReference>
<dbReference type="GO" id="GO:0000166">
    <property type="term" value="F:nucleotide binding"/>
    <property type="evidence" value="ECO:0007669"/>
    <property type="project" value="InterPro"/>
</dbReference>
<evidence type="ECO:0000259" key="2">
    <source>
        <dbReference type="Pfam" id="PF22725"/>
    </source>
</evidence>
<evidence type="ECO:0000313" key="3">
    <source>
        <dbReference type="EMBL" id="RYU15641.1"/>
    </source>
</evidence>
<evidence type="ECO:0000313" key="4">
    <source>
        <dbReference type="Proteomes" id="UP000291189"/>
    </source>
</evidence>
<dbReference type="PANTHER" id="PTHR43377">
    <property type="entry name" value="BILIVERDIN REDUCTASE A"/>
    <property type="match status" value="1"/>
</dbReference>
<dbReference type="PANTHER" id="PTHR43377:SF6">
    <property type="entry name" value="GFO_IDH_MOCA-LIKE OXIDOREDUCTASE N-TERMINAL DOMAIN-CONTAINING PROTEIN"/>
    <property type="match status" value="1"/>
</dbReference>
<protein>
    <submittedName>
        <fullName evidence="3">Gfo/Idh/MocA family oxidoreductase</fullName>
    </submittedName>
</protein>